<accession>A0A0B6YUN4</accession>
<feature type="region of interest" description="Disordered" evidence="1">
    <location>
        <begin position="1"/>
        <end position="20"/>
    </location>
</feature>
<protein>
    <submittedName>
        <fullName evidence="2">Uncharacterized protein</fullName>
    </submittedName>
</protein>
<feature type="non-terminal residue" evidence="2">
    <location>
        <position position="1"/>
    </location>
</feature>
<evidence type="ECO:0000256" key="1">
    <source>
        <dbReference type="SAM" id="MobiDB-lite"/>
    </source>
</evidence>
<organism evidence="2">
    <name type="scientific">Arion vulgaris</name>
    <dbReference type="NCBI Taxonomy" id="1028688"/>
    <lineage>
        <taxon>Eukaryota</taxon>
        <taxon>Metazoa</taxon>
        <taxon>Spiralia</taxon>
        <taxon>Lophotrochozoa</taxon>
        <taxon>Mollusca</taxon>
        <taxon>Gastropoda</taxon>
        <taxon>Heterobranchia</taxon>
        <taxon>Euthyneura</taxon>
        <taxon>Panpulmonata</taxon>
        <taxon>Eupulmonata</taxon>
        <taxon>Stylommatophora</taxon>
        <taxon>Helicina</taxon>
        <taxon>Arionoidea</taxon>
        <taxon>Arionidae</taxon>
        <taxon>Arion</taxon>
    </lineage>
</organism>
<reference evidence="2" key="1">
    <citation type="submission" date="2014-12" db="EMBL/GenBank/DDBJ databases">
        <title>Insight into the proteome of Arion vulgaris.</title>
        <authorList>
            <person name="Aradska J."/>
            <person name="Bulat T."/>
            <person name="Smidak R."/>
            <person name="Sarate P."/>
            <person name="Gangsoo J."/>
            <person name="Sialana F."/>
            <person name="Bilban M."/>
            <person name="Lubec G."/>
        </authorList>
    </citation>
    <scope>NUCLEOTIDE SEQUENCE</scope>
    <source>
        <tissue evidence="2">Skin</tissue>
    </source>
</reference>
<dbReference type="EMBL" id="HACG01012636">
    <property type="protein sequence ID" value="CEK59501.1"/>
    <property type="molecule type" value="Transcribed_RNA"/>
</dbReference>
<feature type="non-terminal residue" evidence="2">
    <location>
        <position position="118"/>
    </location>
</feature>
<gene>
    <name evidence="2" type="primary">ORF36530</name>
</gene>
<proteinExistence type="predicted"/>
<evidence type="ECO:0000313" key="2">
    <source>
        <dbReference type="EMBL" id="CEK59501.1"/>
    </source>
</evidence>
<sequence>QKQIPASMQLQAASPQNFGTGRGVRNQVFINIPASRPITTAQVLSRTVPNSSTATNHQFNFGVAQRNMNNSFVNTLPHQTSQRPLMTVSSQQADATLSLSPGVPYQLTRPQNCMKTVS</sequence>
<name>A0A0B6YUN4_9EUPU</name>
<feature type="compositionally biased region" description="Polar residues" evidence="1">
    <location>
        <begin position="1"/>
        <end position="19"/>
    </location>
</feature>
<dbReference type="AlphaFoldDB" id="A0A0B6YUN4"/>